<dbReference type="OrthoDB" id="76105at2759"/>
<gene>
    <name evidence="16" type="ORF">PTSG_05682</name>
</gene>
<dbReference type="EC" id="2.7.11.1" evidence="2"/>
<comment type="cofactor">
    <cofactor evidence="1">
        <name>Mg(2+)</name>
        <dbReference type="ChEBI" id="CHEBI:18420"/>
    </cofactor>
</comment>
<dbReference type="InterPro" id="IPR001611">
    <property type="entry name" value="Leu-rich_rpt"/>
</dbReference>
<dbReference type="GO" id="GO:0005524">
    <property type="term" value="F:ATP binding"/>
    <property type="evidence" value="ECO:0007669"/>
    <property type="project" value="UniProtKB-KW"/>
</dbReference>
<keyword evidence="17" id="KW-1185">Reference proteome</keyword>
<evidence type="ECO:0000256" key="14">
    <source>
        <dbReference type="SAM" id="MobiDB-lite"/>
    </source>
</evidence>
<keyword evidence="13" id="KW-0040">ANK repeat</keyword>
<dbReference type="Gene3D" id="1.10.10.10">
    <property type="entry name" value="Winged helix-like DNA-binding domain superfamily/Winged helix DNA-binding domain"/>
    <property type="match status" value="1"/>
</dbReference>
<dbReference type="SUPFAM" id="SSF48403">
    <property type="entry name" value="Ankyrin repeat"/>
    <property type="match status" value="1"/>
</dbReference>
<dbReference type="PANTHER" id="PTHR24113">
    <property type="entry name" value="RAN GTPASE-ACTIVATING PROTEIN 1"/>
    <property type="match status" value="1"/>
</dbReference>
<dbReference type="PROSITE" id="PS51424">
    <property type="entry name" value="ROC"/>
    <property type="match status" value="1"/>
</dbReference>
<dbReference type="PROSITE" id="PS50297">
    <property type="entry name" value="ANK_REP_REGION"/>
    <property type="match status" value="1"/>
</dbReference>
<keyword evidence="10" id="KW-0067">ATP-binding</keyword>
<evidence type="ECO:0000313" key="16">
    <source>
        <dbReference type="EMBL" id="EGD73987.1"/>
    </source>
</evidence>
<dbReference type="GO" id="GO:0004674">
    <property type="term" value="F:protein serine/threonine kinase activity"/>
    <property type="evidence" value="ECO:0007669"/>
    <property type="project" value="UniProtKB-KW"/>
</dbReference>
<evidence type="ECO:0000256" key="4">
    <source>
        <dbReference type="ARBA" id="ARBA00022527"/>
    </source>
</evidence>
<name>F2UBX1_SALR5</name>
<evidence type="ECO:0000256" key="5">
    <source>
        <dbReference type="ARBA" id="ARBA00022614"/>
    </source>
</evidence>
<evidence type="ECO:0000259" key="15">
    <source>
        <dbReference type="PROSITE" id="PS51424"/>
    </source>
</evidence>
<dbReference type="KEGG" id="sre:PTSG_05682"/>
<keyword evidence="8" id="KW-0547">Nucleotide-binding</keyword>
<dbReference type="EMBL" id="GL832967">
    <property type="protein sequence ID" value="EGD73987.1"/>
    <property type="molecule type" value="Genomic_DNA"/>
</dbReference>
<reference evidence="16" key="1">
    <citation type="submission" date="2009-08" db="EMBL/GenBank/DDBJ databases">
        <title>Annotation of Salpingoeca rosetta.</title>
        <authorList>
            <consortium name="The Broad Institute Genome Sequencing Platform"/>
            <person name="Russ C."/>
            <person name="Cuomo C."/>
            <person name="Burger G."/>
            <person name="Gray M.W."/>
            <person name="Holland P.W.H."/>
            <person name="King N."/>
            <person name="Lang F.B.F."/>
            <person name="Roger A.J."/>
            <person name="Ruiz-Trillo I."/>
            <person name="Young S.K."/>
            <person name="Zeng Q."/>
            <person name="Gargeya S."/>
            <person name="Alvarado L."/>
            <person name="Berlin A."/>
            <person name="Chapman S.B."/>
            <person name="Chen Z."/>
            <person name="Freedman E."/>
            <person name="Gellesch M."/>
            <person name="Goldberg J."/>
            <person name="Griggs A."/>
            <person name="Gujja S."/>
            <person name="Heilman E."/>
            <person name="Heiman D."/>
            <person name="Howarth C."/>
            <person name="Mehta T."/>
            <person name="Neiman D."/>
            <person name="Pearson M."/>
            <person name="Roberts A."/>
            <person name="Saif S."/>
            <person name="Shea T."/>
            <person name="Shenoy N."/>
            <person name="Sisk P."/>
            <person name="Stolte C."/>
            <person name="Sykes S."/>
            <person name="White J."/>
            <person name="Yandava C."/>
            <person name="Haas B."/>
            <person name="Nusbaum C."/>
            <person name="Birren B."/>
        </authorList>
    </citation>
    <scope>NUCLEOTIDE SEQUENCE [LARGE SCALE GENOMIC DNA]</scope>
    <source>
        <strain evidence="16">ATCC 50818</strain>
    </source>
</reference>
<evidence type="ECO:0000256" key="8">
    <source>
        <dbReference type="ARBA" id="ARBA00022741"/>
    </source>
</evidence>
<evidence type="ECO:0000256" key="3">
    <source>
        <dbReference type="ARBA" id="ARBA00022468"/>
    </source>
</evidence>
<dbReference type="Gene3D" id="3.40.50.300">
    <property type="entry name" value="P-loop containing nucleotide triphosphate hydrolases"/>
    <property type="match status" value="1"/>
</dbReference>
<dbReference type="InParanoid" id="F2UBX1"/>
<keyword evidence="5" id="KW-0433">Leucine-rich repeat</keyword>
<dbReference type="Proteomes" id="UP000007799">
    <property type="component" value="Unassembled WGS sequence"/>
</dbReference>
<evidence type="ECO:0000256" key="13">
    <source>
        <dbReference type="PROSITE-ProRule" id="PRU00023"/>
    </source>
</evidence>
<keyword evidence="9" id="KW-0418">Kinase</keyword>
<dbReference type="Pfam" id="PF13516">
    <property type="entry name" value="LRR_6"/>
    <property type="match status" value="6"/>
</dbReference>
<proteinExistence type="predicted"/>
<feature type="compositionally biased region" description="Basic and acidic residues" evidence="14">
    <location>
        <begin position="559"/>
        <end position="578"/>
    </location>
</feature>
<feature type="compositionally biased region" description="Polar residues" evidence="14">
    <location>
        <begin position="613"/>
        <end position="624"/>
    </location>
</feature>
<dbReference type="PANTHER" id="PTHR24113:SF12">
    <property type="entry name" value="RAN GTPASE-ACTIVATING PROTEIN 1"/>
    <property type="match status" value="1"/>
</dbReference>
<dbReference type="Pfam" id="PF12796">
    <property type="entry name" value="Ank_2"/>
    <property type="match status" value="1"/>
</dbReference>
<dbReference type="GO" id="GO:0005634">
    <property type="term" value="C:nucleus"/>
    <property type="evidence" value="ECO:0007669"/>
    <property type="project" value="TreeGrafter"/>
</dbReference>
<dbReference type="RefSeq" id="XP_004993550.1">
    <property type="nucleotide sequence ID" value="XM_004993493.1"/>
</dbReference>
<evidence type="ECO:0000256" key="9">
    <source>
        <dbReference type="ARBA" id="ARBA00022777"/>
    </source>
</evidence>
<evidence type="ECO:0000256" key="7">
    <source>
        <dbReference type="ARBA" id="ARBA00022737"/>
    </source>
</evidence>
<feature type="compositionally biased region" description="Acidic residues" evidence="14">
    <location>
        <begin position="546"/>
        <end position="558"/>
    </location>
</feature>
<dbReference type="GO" id="GO:0006913">
    <property type="term" value="P:nucleocytoplasmic transport"/>
    <property type="evidence" value="ECO:0007669"/>
    <property type="project" value="TreeGrafter"/>
</dbReference>
<evidence type="ECO:0000313" key="17">
    <source>
        <dbReference type="Proteomes" id="UP000007799"/>
    </source>
</evidence>
<feature type="region of interest" description="Disordered" evidence="14">
    <location>
        <begin position="520"/>
        <end position="626"/>
    </location>
</feature>
<organism evidence="17">
    <name type="scientific">Salpingoeca rosetta (strain ATCC 50818 / BSB-021)</name>
    <dbReference type="NCBI Taxonomy" id="946362"/>
    <lineage>
        <taxon>Eukaryota</taxon>
        <taxon>Choanoflagellata</taxon>
        <taxon>Craspedida</taxon>
        <taxon>Salpingoecidae</taxon>
        <taxon>Salpingoeca</taxon>
    </lineage>
</organism>
<dbReference type="InterPro" id="IPR027038">
    <property type="entry name" value="RanGap"/>
</dbReference>
<keyword evidence="4" id="KW-0723">Serine/threonine-protein kinase</keyword>
<dbReference type="SMART" id="SM00368">
    <property type="entry name" value="LRR_RI"/>
    <property type="match status" value="8"/>
</dbReference>
<dbReference type="Gene3D" id="1.25.40.20">
    <property type="entry name" value="Ankyrin repeat-containing domain"/>
    <property type="match status" value="1"/>
</dbReference>
<dbReference type="PROSITE" id="PS50088">
    <property type="entry name" value="ANK_REPEAT"/>
    <property type="match status" value="1"/>
</dbReference>
<evidence type="ECO:0000256" key="10">
    <source>
        <dbReference type="ARBA" id="ARBA00022840"/>
    </source>
</evidence>
<dbReference type="Pfam" id="PF16095">
    <property type="entry name" value="COR-A"/>
    <property type="match status" value="1"/>
</dbReference>
<evidence type="ECO:0000256" key="2">
    <source>
        <dbReference type="ARBA" id="ARBA00012513"/>
    </source>
</evidence>
<dbReference type="InterPro" id="IPR020859">
    <property type="entry name" value="ROC"/>
</dbReference>
<dbReference type="InterPro" id="IPR032675">
    <property type="entry name" value="LRR_dom_sf"/>
</dbReference>
<evidence type="ECO:0000256" key="6">
    <source>
        <dbReference type="ARBA" id="ARBA00022679"/>
    </source>
</evidence>
<keyword evidence="7" id="KW-0677">Repeat</keyword>
<dbReference type="GO" id="GO:0005829">
    <property type="term" value="C:cytosol"/>
    <property type="evidence" value="ECO:0007669"/>
    <property type="project" value="TreeGrafter"/>
</dbReference>
<dbReference type="InterPro" id="IPR036388">
    <property type="entry name" value="WH-like_DNA-bd_sf"/>
</dbReference>
<dbReference type="GO" id="GO:0048471">
    <property type="term" value="C:perinuclear region of cytoplasm"/>
    <property type="evidence" value="ECO:0007669"/>
    <property type="project" value="TreeGrafter"/>
</dbReference>
<feature type="domain" description="Roc" evidence="15">
    <location>
        <begin position="424"/>
        <end position="790"/>
    </location>
</feature>
<feature type="compositionally biased region" description="Low complexity" evidence="14">
    <location>
        <begin position="528"/>
        <end position="542"/>
    </location>
</feature>
<feature type="repeat" description="ANK" evidence="13">
    <location>
        <begin position="347"/>
        <end position="379"/>
    </location>
</feature>
<dbReference type="InterPro" id="IPR002110">
    <property type="entry name" value="Ankyrin_rpt"/>
</dbReference>
<dbReference type="InterPro" id="IPR032171">
    <property type="entry name" value="COR-A"/>
</dbReference>
<dbReference type="Gene3D" id="3.80.10.10">
    <property type="entry name" value="Ribonuclease Inhibitor"/>
    <property type="match status" value="3"/>
</dbReference>
<evidence type="ECO:0000256" key="1">
    <source>
        <dbReference type="ARBA" id="ARBA00001946"/>
    </source>
</evidence>
<dbReference type="InterPro" id="IPR027417">
    <property type="entry name" value="P-loop_NTPase"/>
</dbReference>
<accession>F2UBX1</accession>
<feature type="region of interest" description="Disordered" evidence="14">
    <location>
        <begin position="378"/>
        <end position="403"/>
    </location>
</feature>
<keyword evidence="3" id="KW-0343">GTPase activation</keyword>
<dbReference type="eggNOG" id="KOG4308">
    <property type="taxonomic scope" value="Eukaryota"/>
</dbReference>
<sequence length="1296" mass="144251">MASSSRVTREKLEAMIAALQLGEDGKNEIRAIADGTCGPAVTLGFVSLDSQGATVIAHALRQNTCVKLLGLGHNCIGPDGAKALANMLASNKTITILRLQSNRIGNEGAIALADVLCRNKSVTELRLHHNNIGLAGAEALANMLRTNATITHVSLFANSIGHKGAQALAEMLKDSTTLTHLKLGENAIGDAGVEALAKALETDNSTLQVLWLNCNGLSDSSAVALANMLRRNKAVTTLGLDINTITPGGGAELGASLHENHSLRVLTLSHNSTATARAFGAAVPVHREIWTGKWEKDPEGQVAFNEGREVNRQQQQQLFDACKHGNVQLVTSLINEDHVRLDQQNEEGDTPLHLAYRHNQQAIVSLLRKCRVDETIKNGKGELPHDAAFPPAEDTPMTQRDPQHQAQREADVMAAMHQIALHSDTQMAGRAKLMLVGQGRAGKTTTLNSLMGAAFNRDEHSTFGAETTDLSVIVESMDVCDWKRVRSDLSEYMRTLRDAGLAKTTGMDVAMRVAMMKAVKEREQRVHQQQQQQQQQQQGVEHVSSDEEEREDEEEDEVLREPEEATAVHEAEKRDTCRSKQPARARRPNKRRSWSNSSVPSSRRRDMKHRRNYSTSTMPSQSVVPSEEMEKAIKDLHLDVTMGEGKARVTFKVFDLGGQSTFYIFHPFFLTENAVYLLVFSMEDLLHPNPSKRAEAWEFINYWLSSLHLHAKGAPVLMVGTFADNVTSNKLQEGISPELYRRFRCHPAFPSVVRNDKHGLWFWPVDNTKSINDPMIQDLRQTISTTALKQPFVNQDVPVAYIKVYDELMATYKEQGRDLMAMDEVEAITRKHGLITKHDARMCMQYLGLYSLVLYFHDIGDMHNFVILSPQWAVDMMARVIRNFDLHRGAHDQEAVKVGAHLWDDLVQRGILHRRVLDVLWQDMRADMVEPFLRLMIEYGLCVECEDARPLADCTKSPHGTQKQPKHQQSRKFLIPAILPMRLDTPPNDFGSSVTLSATAAKLAHPYAGYEANTVYLSFFLNGDHVTRTARMTVDAIRHKSFLPEGIFTLLLAHILGRIGHDCSYSQEPKLSRTHAIIDIGTASRVELQLVPAVGGIKIHVEGPQPHELVKQLSAMISVAMPERYHRDLQTYLLLPFDHTSLLSFDSAAQCRTERMRLGDDFVSISEITDKFGSLLPPRPWNSAPPATLAGADTIRRVKAVTSEALGPPPYARQEEEDEEEEEYFDQTLTAWLKQLRLLPRVREALNHHGIKSLATLVTMVQRGKFTAATLEASGVAPAHAIELISQARTFGGPQA</sequence>
<evidence type="ECO:0000256" key="11">
    <source>
        <dbReference type="ARBA" id="ARBA00047899"/>
    </source>
</evidence>
<comment type="catalytic activity">
    <reaction evidence="11">
        <text>L-threonyl-[protein] + ATP = O-phospho-L-threonyl-[protein] + ADP + H(+)</text>
        <dbReference type="Rhea" id="RHEA:46608"/>
        <dbReference type="Rhea" id="RHEA-COMP:11060"/>
        <dbReference type="Rhea" id="RHEA-COMP:11605"/>
        <dbReference type="ChEBI" id="CHEBI:15378"/>
        <dbReference type="ChEBI" id="CHEBI:30013"/>
        <dbReference type="ChEBI" id="CHEBI:30616"/>
        <dbReference type="ChEBI" id="CHEBI:61977"/>
        <dbReference type="ChEBI" id="CHEBI:456216"/>
        <dbReference type="EC" id="2.7.11.1"/>
    </reaction>
</comment>
<feature type="compositionally biased region" description="Basic residues" evidence="14">
    <location>
        <begin position="581"/>
        <end position="593"/>
    </location>
</feature>
<dbReference type="SUPFAM" id="SSF52540">
    <property type="entry name" value="P-loop containing nucleoside triphosphate hydrolases"/>
    <property type="match status" value="1"/>
</dbReference>
<protein>
    <recommendedName>
        <fullName evidence="2">non-specific serine/threonine protein kinase</fullName>
        <ecNumber evidence="2">2.7.11.1</ecNumber>
    </recommendedName>
</protein>
<dbReference type="GO" id="GO:0031267">
    <property type="term" value="F:small GTPase binding"/>
    <property type="evidence" value="ECO:0007669"/>
    <property type="project" value="TreeGrafter"/>
</dbReference>
<keyword evidence="6" id="KW-0808">Transferase</keyword>
<dbReference type="GO" id="GO:0005096">
    <property type="term" value="F:GTPase activator activity"/>
    <property type="evidence" value="ECO:0007669"/>
    <property type="project" value="UniProtKB-KW"/>
</dbReference>
<dbReference type="Pfam" id="PF08477">
    <property type="entry name" value="Roc"/>
    <property type="match status" value="1"/>
</dbReference>
<comment type="catalytic activity">
    <reaction evidence="12">
        <text>L-seryl-[protein] + ATP = O-phospho-L-seryl-[protein] + ADP + H(+)</text>
        <dbReference type="Rhea" id="RHEA:17989"/>
        <dbReference type="Rhea" id="RHEA-COMP:9863"/>
        <dbReference type="Rhea" id="RHEA-COMP:11604"/>
        <dbReference type="ChEBI" id="CHEBI:15378"/>
        <dbReference type="ChEBI" id="CHEBI:29999"/>
        <dbReference type="ChEBI" id="CHEBI:30616"/>
        <dbReference type="ChEBI" id="CHEBI:83421"/>
        <dbReference type="ChEBI" id="CHEBI:456216"/>
        <dbReference type="EC" id="2.7.11.1"/>
    </reaction>
</comment>
<dbReference type="SUPFAM" id="SSF52047">
    <property type="entry name" value="RNI-like"/>
    <property type="match status" value="1"/>
</dbReference>
<dbReference type="InterPro" id="IPR036770">
    <property type="entry name" value="Ankyrin_rpt-contain_sf"/>
</dbReference>
<dbReference type="GeneID" id="16074127"/>
<evidence type="ECO:0000256" key="12">
    <source>
        <dbReference type="ARBA" id="ARBA00048679"/>
    </source>
</evidence>